<accession>A0ABY6ZP27</accession>
<dbReference type="Proteomes" id="UP001164761">
    <property type="component" value="Chromosome"/>
</dbReference>
<proteinExistence type="predicted"/>
<dbReference type="EMBL" id="CP104067">
    <property type="protein sequence ID" value="WAH43826.1"/>
    <property type="molecule type" value="Genomic_DNA"/>
</dbReference>
<protein>
    <submittedName>
        <fullName evidence="1">DUF3794 domain-containing protein</fullName>
    </submittedName>
</protein>
<dbReference type="NCBIfam" id="NF045794">
    <property type="entry name" value="CsxC_fam"/>
    <property type="match status" value="1"/>
</dbReference>
<evidence type="ECO:0000313" key="2">
    <source>
        <dbReference type="Proteomes" id="UP001164761"/>
    </source>
</evidence>
<gene>
    <name evidence="1" type="ORF">NZD89_10805</name>
</gene>
<dbReference type="InterPro" id="IPR054845">
    <property type="entry name" value="Exosporium_prot_C"/>
</dbReference>
<evidence type="ECO:0000313" key="1">
    <source>
        <dbReference type="EMBL" id="WAH43826.1"/>
    </source>
</evidence>
<sequence length="223" mass="24791">MLAEVSVQVNTEFPITFPTPVLEIKAIKKNLKLTQSLLALPSSKLFLSGFVRKNIQYATASSLTTSGVSSTIQSLTVDVPWSVVTDLSGKFLTPPIMPKMNRSEQFGFQTTTALPSPPFTSTKEMLISNDLAEFDQINSEYFNELPFCELVAAKFTEFDLSIGRTPFPTVSPTATPSPFEEGLASQFLEKMVIDLTVKVLQNQQFRITSCHPYRDDDDDDEKC</sequence>
<dbReference type="RefSeq" id="WP_268007732.1">
    <property type="nucleotide sequence ID" value="NZ_BSUT01000001.1"/>
</dbReference>
<name>A0ABY6ZP27_9BACL</name>
<reference evidence="1" key="1">
    <citation type="submission" date="2022-08" db="EMBL/GenBank/DDBJ databases">
        <title>Alicyclobacillus fastidiosus DSM 17978, complete genome.</title>
        <authorList>
            <person name="Wang Q."/>
            <person name="Cai R."/>
            <person name="Wang Z."/>
        </authorList>
    </citation>
    <scope>NUCLEOTIDE SEQUENCE</scope>
    <source>
        <strain evidence="1">DSM 17978</strain>
    </source>
</reference>
<keyword evidence="2" id="KW-1185">Reference proteome</keyword>
<organism evidence="1 2">
    <name type="scientific">Alicyclobacillus fastidiosus</name>
    <dbReference type="NCBI Taxonomy" id="392011"/>
    <lineage>
        <taxon>Bacteria</taxon>
        <taxon>Bacillati</taxon>
        <taxon>Bacillota</taxon>
        <taxon>Bacilli</taxon>
        <taxon>Bacillales</taxon>
        <taxon>Alicyclobacillaceae</taxon>
        <taxon>Alicyclobacillus</taxon>
    </lineage>
</organism>